<dbReference type="EMBL" id="CP036290">
    <property type="protein sequence ID" value="QDU85745.1"/>
    <property type="molecule type" value="Genomic_DNA"/>
</dbReference>
<dbReference type="AlphaFoldDB" id="A0A518D2S0"/>
<keyword evidence="3" id="KW-1185">Reference proteome</keyword>
<dbReference type="Pfam" id="PF00359">
    <property type="entry name" value="PTS_EIIA_2"/>
    <property type="match status" value="1"/>
</dbReference>
<evidence type="ECO:0000313" key="2">
    <source>
        <dbReference type="EMBL" id="QDU85745.1"/>
    </source>
</evidence>
<dbReference type="SUPFAM" id="SSF55804">
    <property type="entry name" value="Phoshotransferase/anion transport protein"/>
    <property type="match status" value="1"/>
</dbReference>
<gene>
    <name evidence="2" type="primary">manP_2</name>
    <name evidence="2" type="ORF">Pla163_28790</name>
</gene>
<evidence type="ECO:0000313" key="3">
    <source>
        <dbReference type="Proteomes" id="UP000319342"/>
    </source>
</evidence>
<dbReference type="PANTHER" id="PTHR47738">
    <property type="entry name" value="PTS SYSTEM FRUCTOSE-LIKE EIIA COMPONENT-RELATED"/>
    <property type="match status" value="1"/>
</dbReference>
<evidence type="ECO:0000259" key="1">
    <source>
        <dbReference type="PROSITE" id="PS51094"/>
    </source>
</evidence>
<dbReference type="PANTHER" id="PTHR47738:SF2">
    <property type="entry name" value="PTS SYSTEM FRUCTOSE-LIKE EIIA COMPONENT"/>
    <property type="match status" value="1"/>
</dbReference>
<dbReference type="InterPro" id="IPR051541">
    <property type="entry name" value="PTS_SugarTrans_NitroReg"/>
</dbReference>
<reference evidence="2 3" key="1">
    <citation type="submission" date="2019-02" db="EMBL/GenBank/DDBJ databases">
        <title>Deep-cultivation of Planctomycetes and their phenomic and genomic characterization uncovers novel biology.</title>
        <authorList>
            <person name="Wiegand S."/>
            <person name="Jogler M."/>
            <person name="Boedeker C."/>
            <person name="Pinto D."/>
            <person name="Vollmers J."/>
            <person name="Rivas-Marin E."/>
            <person name="Kohn T."/>
            <person name="Peeters S.H."/>
            <person name="Heuer A."/>
            <person name="Rast P."/>
            <person name="Oberbeckmann S."/>
            <person name="Bunk B."/>
            <person name="Jeske O."/>
            <person name="Meyerdierks A."/>
            <person name="Storesund J.E."/>
            <person name="Kallscheuer N."/>
            <person name="Luecker S."/>
            <person name="Lage O.M."/>
            <person name="Pohl T."/>
            <person name="Merkel B.J."/>
            <person name="Hornburger P."/>
            <person name="Mueller R.-W."/>
            <person name="Bruemmer F."/>
            <person name="Labrenz M."/>
            <person name="Spormann A.M."/>
            <person name="Op den Camp H."/>
            <person name="Overmann J."/>
            <person name="Amann R."/>
            <person name="Jetten M.S.M."/>
            <person name="Mascher T."/>
            <person name="Medema M.H."/>
            <person name="Devos D.P."/>
            <person name="Kaster A.-K."/>
            <person name="Ovreas L."/>
            <person name="Rohde M."/>
            <person name="Galperin M.Y."/>
            <person name="Jogler C."/>
        </authorList>
    </citation>
    <scope>NUCLEOTIDE SEQUENCE [LARGE SCALE GENOMIC DNA]</scope>
    <source>
        <strain evidence="2 3">Pla163</strain>
    </source>
</reference>
<organism evidence="2 3">
    <name type="scientific">Rohdeia mirabilis</name>
    <dbReference type="NCBI Taxonomy" id="2528008"/>
    <lineage>
        <taxon>Bacteria</taxon>
        <taxon>Pseudomonadati</taxon>
        <taxon>Planctomycetota</taxon>
        <taxon>Planctomycetia</taxon>
        <taxon>Planctomycetia incertae sedis</taxon>
        <taxon>Rohdeia</taxon>
    </lineage>
</organism>
<dbReference type="RefSeq" id="WP_419185950.1">
    <property type="nucleotide sequence ID" value="NZ_CP036290.1"/>
</dbReference>
<dbReference type="PROSITE" id="PS51094">
    <property type="entry name" value="PTS_EIIA_TYPE_2"/>
    <property type="match status" value="1"/>
</dbReference>
<dbReference type="InterPro" id="IPR002178">
    <property type="entry name" value="PTS_EIIA_type-2_dom"/>
</dbReference>
<dbReference type="Gene3D" id="3.40.930.10">
    <property type="entry name" value="Mannitol-specific EII, Chain A"/>
    <property type="match status" value="1"/>
</dbReference>
<accession>A0A518D2S0</accession>
<dbReference type="Proteomes" id="UP000319342">
    <property type="component" value="Chromosome"/>
</dbReference>
<sequence>MTTETSQYWKLFKPSACSVGLKGVDPSEVFGEVVKNMVKAKVVPAGLAEDAIKVLVDREQLASTGVGMGVAIPHVVLPGLDSVAVSISVTKNELDWQAIDGEPVRLFFTVLRPDSDAPDHDADRHLEMMRWVARMARNDDFRRFALGTSTRTELVDLLKEMSNV</sequence>
<dbReference type="CDD" id="cd00211">
    <property type="entry name" value="PTS_IIA_fru"/>
    <property type="match status" value="1"/>
</dbReference>
<proteinExistence type="predicted"/>
<protein>
    <submittedName>
        <fullName evidence="2">PTS system mannose-specific EIIBCA component</fullName>
    </submittedName>
</protein>
<feature type="domain" description="PTS EIIA type-2" evidence="1">
    <location>
        <begin position="10"/>
        <end position="161"/>
    </location>
</feature>
<name>A0A518D2S0_9BACT</name>
<dbReference type="InterPro" id="IPR016152">
    <property type="entry name" value="PTrfase/Anion_transptr"/>
</dbReference>